<dbReference type="AlphaFoldDB" id="Q7NP66"/>
<dbReference type="OrthoDB" id="1091244at2"/>
<dbReference type="EnsemblBacteria" id="BAC88132">
    <property type="protein sequence ID" value="BAC88132"/>
    <property type="gene ID" value="BAC88132"/>
</dbReference>
<dbReference type="RefSeq" id="WP_011140195.1">
    <property type="nucleotide sequence ID" value="NC_005125.1"/>
</dbReference>
<organism evidence="1 2">
    <name type="scientific">Gloeobacter violaceus (strain ATCC 29082 / PCC 7421)</name>
    <dbReference type="NCBI Taxonomy" id="251221"/>
    <lineage>
        <taxon>Bacteria</taxon>
        <taxon>Bacillati</taxon>
        <taxon>Cyanobacteriota</taxon>
        <taxon>Cyanophyceae</taxon>
        <taxon>Gloeobacterales</taxon>
        <taxon>Gloeobacteraceae</taxon>
        <taxon>Gloeobacter</taxon>
    </lineage>
</organism>
<evidence type="ECO:0000313" key="2">
    <source>
        <dbReference type="Proteomes" id="UP000000557"/>
    </source>
</evidence>
<dbReference type="STRING" id="251221.gene:10757662"/>
<protein>
    <submittedName>
        <fullName evidence="1">Glr0191 protein</fullName>
    </submittedName>
</protein>
<evidence type="ECO:0000313" key="1">
    <source>
        <dbReference type="EMBL" id="BAC88132.1"/>
    </source>
</evidence>
<gene>
    <name evidence="1" type="ordered locus">glr0191</name>
</gene>
<accession>Q7NP66</accession>
<proteinExistence type="predicted"/>
<dbReference type="InParanoid" id="Q7NP66"/>
<reference evidence="1 2" key="1">
    <citation type="journal article" date="2003" name="DNA Res.">
        <title>Complete genome structure of Gloeobacter violaceus PCC 7421, a cyanobacterium that lacks thylakoids.</title>
        <authorList>
            <person name="Nakamura Y."/>
            <person name="Kaneko T."/>
            <person name="Sato S."/>
            <person name="Mimuro M."/>
            <person name="Miyashita H."/>
            <person name="Tsuchiya T."/>
            <person name="Sasamoto S."/>
            <person name="Watanabe A."/>
            <person name="Kawashima K."/>
            <person name="Kishida Y."/>
            <person name="Kiyokawa C."/>
            <person name="Kohara M."/>
            <person name="Matsumoto M."/>
            <person name="Matsuno A."/>
            <person name="Nakazaki N."/>
            <person name="Shimpo S."/>
            <person name="Takeuchi C."/>
            <person name="Yamada M."/>
            <person name="Tabata S."/>
        </authorList>
    </citation>
    <scope>NUCLEOTIDE SEQUENCE [LARGE SCALE GENOMIC DNA]</scope>
    <source>
        <strain evidence="2">ATCC 29082 / PCC 7421</strain>
    </source>
</reference>
<dbReference type="KEGG" id="gvi:glr0191"/>
<sequence>MAYGLHWEWRGFGPLDPAVRERIEALPTAQPGVREETDSYLWTPQCTANVKFRTFGEGSLKFKRPVGVNGPLQLWLEDPREDYRFPVPPEAVRELAAVLGVVLPTANGPVEQATLWQWLQQAEGVRIVEVKKRRTVHTWLGNGMQASVELADILTPQPLQSVGIEGADETDEAANAVVGARDALEVSDTLVALSYLDILRRWTG</sequence>
<reference evidence="1 2" key="2">
    <citation type="journal article" date="2003" name="DNA Res.">
        <title>Complete genome structure of Gloeobacter violaceus PCC 7421, a cyanobacterium that lacks thylakoids (supplement).</title>
        <authorList>
            <person name="Nakamura Y."/>
            <person name="Kaneko T."/>
            <person name="Sato S."/>
            <person name="Mimuro M."/>
            <person name="Miyashita H."/>
            <person name="Tsuchiya T."/>
            <person name="Sasamoto S."/>
            <person name="Watanabe A."/>
            <person name="Kawashima K."/>
            <person name="Kishida Y."/>
            <person name="Kiyokawa C."/>
            <person name="Kohara M."/>
            <person name="Matsumoto M."/>
            <person name="Matsuno A."/>
            <person name="Nakazaki N."/>
            <person name="Shimpo S."/>
            <person name="Takeuchi C."/>
            <person name="Yamada M."/>
            <person name="Tabata S."/>
        </authorList>
    </citation>
    <scope>NUCLEOTIDE SEQUENCE [LARGE SCALE GENOMIC DNA]</scope>
    <source>
        <strain evidence="2">ATCC 29082 / PCC 7421</strain>
    </source>
</reference>
<name>Q7NP66_GLOVI</name>
<dbReference type="Proteomes" id="UP000000557">
    <property type="component" value="Chromosome"/>
</dbReference>
<dbReference type="EMBL" id="BA000045">
    <property type="protein sequence ID" value="BAC88132.1"/>
    <property type="molecule type" value="Genomic_DNA"/>
</dbReference>
<dbReference type="HOGENOM" id="CLU_1341666_0_0_3"/>
<keyword evidence="2" id="KW-1185">Reference proteome</keyword>